<evidence type="ECO:0000313" key="1">
    <source>
        <dbReference type="EMBL" id="MBA8064598.1"/>
    </source>
</evidence>
<keyword evidence="1" id="KW-0238">DNA-binding</keyword>
<name>A0A7W3D7T9_CITFR</name>
<protein>
    <submittedName>
        <fullName evidence="1">DNA-binding protein</fullName>
    </submittedName>
</protein>
<dbReference type="EMBL" id="JABXRI010000001">
    <property type="protein sequence ID" value="MBA8064598.1"/>
    <property type="molecule type" value="Genomic_DNA"/>
</dbReference>
<dbReference type="AlphaFoldDB" id="A0A7W3D7T9"/>
<reference evidence="1 2" key="1">
    <citation type="submission" date="2020-06" db="EMBL/GenBank/DDBJ databases">
        <title>REHAB project genomes.</title>
        <authorList>
            <person name="Shaw L.P."/>
        </authorList>
    </citation>
    <scope>NUCLEOTIDE SEQUENCE [LARGE SCALE GENOMIC DNA]</scope>
    <source>
        <strain evidence="1 2">RHBSTW-00116</strain>
    </source>
</reference>
<sequence>MTTNDFMEEQEVFNLLGKKKTAVWRLRKEHGFPQPVLTYPTRYSRKAVIRWIDEGGINKHS</sequence>
<comment type="caution">
    <text evidence="1">The sequence shown here is derived from an EMBL/GenBank/DDBJ whole genome shotgun (WGS) entry which is preliminary data.</text>
</comment>
<dbReference type="Proteomes" id="UP000591803">
    <property type="component" value="Unassembled WGS sequence"/>
</dbReference>
<dbReference type="RefSeq" id="WP_085451849.1">
    <property type="nucleotide sequence ID" value="NZ_NGRD01000001.1"/>
</dbReference>
<dbReference type="GO" id="GO:0003677">
    <property type="term" value="F:DNA binding"/>
    <property type="evidence" value="ECO:0007669"/>
    <property type="project" value="UniProtKB-KW"/>
</dbReference>
<evidence type="ECO:0000313" key="2">
    <source>
        <dbReference type="Proteomes" id="UP000591803"/>
    </source>
</evidence>
<gene>
    <name evidence="1" type="ORF">HV077_19840</name>
</gene>
<accession>A0A7W3D7T9</accession>
<proteinExistence type="predicted"/>
<organism evidence="1 2">
    <name type="scientific">Citrobacter freundii</name>
    <dbReference type="NCBI Taxonomy" id="546"/>
    <lineage>
        <taxon>Bacteria</taxon>
        <taxon>Pseudomonadati</taxon>
        <taxon>Pseudomonadota</taxon>
        <taxon>Gammaproteobacteria</taxon>
        <taxon>Enterobacterales</taxon>
        <taxon>Enterobacteriaceae</taxon>
        <taxon>Citrobacter</taxon>
        <taxon>Citrobacter freundii complex</taxon>
    </lineage>
</organism>